<dbReference type="InterPro" id="IPR050464">
    <property type="entry name" value="Zeta_carotene_desat/Oxidored"/>
</dbReference>
<reference evidence="2" key="2">
    <citation type="submission" date="2010-05" db="EMBL/GenBank/DDBJ databases">
        <title>The Genome Sequence of Magnaporthe poae strain ATCC 64411.</title>
        <authorList>
            <consortium name="The Broad Institute Genome Sequencing Platform"/>
            <consortium name="Broad Institute Genome Sequencing Center for Infectious Disease"/>
            <person name="Ma L.-J."/>
            <person name="Dead R."/>
            <person name="Young S."/>
            <person name="Zeng Q."/>
            <person name="Koehrsen M."/>
            <person name="Alvarado L."/>
            <person name="Berlin A."/>
            <person name="Chapman S.B."/>
            <person name="Chen Z."/>
            <person name="Freedman E."/>
            <person name="Gellesch M."/>
            <person name="Goldberg J."/>
            <person name="Griggs A."/>
            <person name="Gujja S."/>
            <person name="Heilman E.R."/>
            <person name="Heiman D."/>
            <person name="Hepburn T."/>
            <person name="Howarth C."/>
            <person name="Jen D."/>
            <person name="Larson L."/>
            <person name="Mehta T."/>
            <person name="Neiman D."/>
            <person name="Pearson M."/>
            <person name="Roberts A."/>
            <person name="Saif S."/>
            <person name="Shea T."/>
            <person name="Shenoy N."/>
            <person name="Sisk P."/>
            <person name="Stolte C."/>
            <person name="Sykes S."/>
            <person name="Walk T."/>
            <person name="White J."/>
            <person name="Yandava C."/>
            <person name="Haas B."/>
            <person name="Nusbaum C."/>
            <person name="Birren B."/>
        </authorList>
    </citation>
    <scope>NUCLEOTIDE SEQUENCE</scope>
    <source>
        <strain evidence="2">ATCC 64411</strain>
    </source>
</reference>
<dbReference type="EMBL" id="ADBL01000611">
    <property type="status" value="NOT_ANNOTATED_CDS"/>
    <property type="molecule type" value="Genomic_DNA"/>
</dbReference>
<evidence type="ECO:0000313" key="3">
    <source>
        <dbReference type="EnsemblFungi" id="MAPG_02442T0"/>
    </source>
</evidence>
<proteinExistence type="predicted"/>
<dbReference type="SUPFAM" id="SSF51905">
    <property type="entry name" value="FAD/NAD(P)-binding domain"/>
    <property type="match status" value="1"/>
</dbReference>
<reference evidence="2" key="3">
    <citation type="submission" date="2011-03" db="EMBL/GenBank/DDBJ databases">
        <title>Annotation of Magnaporthe poae ATCC 64411.</title>
        <authorList>
            <person name="Ma L.-J."/>
            <person name="Dead R."/>
            <person name="Young S.K."/>
            <person name="Zeng Q."/>
            <person name="Gargeya S."/>
            <person name="Fitzgerald M."/>
            <person name="Haas B."/>
            <person name="Abouelleil A."/>
            <person name="Alvarado L."/>
            <person name="Arachchi H.M."/>
            <person name="Berlin A."/>
            <person name="Brown A."/>
            <person name="Chapman S.B."/>
            <person name="Chen Z."/>
            <person name="Dunbar C."/>
            <person name="Freedman E."/>
            <person name="Gearin G."/>
            <person name="Gellesch M."/>
            <person name="Goldberg J."/>
            <person name="Griggs A."/>
            <person name="Gujja S."/>
            <person name="Heiman D."/>
            <person name="Howarth C."/>
            <person name="Larson L."/>
            <person name="Lui A."/>
            <person name="MacDonald P.J.P."/>
            <person name="Mehta T."/>
            <person name="Montmayeur A."/>
            <person name="Murphy C."/>
            <person name="Neiman D."/>
            <person name="Pearson M."/>
            <person name="Priest M."/>
            <person name="Roberts A."/>
            <person name="Saif S."/>
            <person name="Shea T."/>
            <person name="Shenoy N."/>
            <person name="Sisk P."/>
            <person name="Stolte C."/>
            <person name="Sykes S."/>
            <person name="Yandava C."/>
            <person name="Wortman J."/>
            <person name="Nusbaum C."/>
            <person name="Birren B."/>
        </authorList>
    </citation>
    <scope>NUCLEOTIDE SEQUENCE</scope>
    <source>
        <strain evidence="2">ATCC 64411</strain>
    </source>
</reference>
<dbReference type="Gene3D" id="1.10.3110.10">
    <property type="entry name" value="protoporphyrinogen ix oxidase, domain 3"/>
    <property type="match status" value="1"/>
</dbReference>
<protein>
    <submittedName>
        <fullName evidence="2">Amine oxidase</fullName>
    </submittedName>
</protein>
<dbReference type="OrthoDB" id="5977668at2759"/>
<gene>
    <name evidence="2" type="ORF">MAPG_02442</name>
</gene>
<dbReference type="EMBL" id="GL876967">
    <property type="protein sequence ID" value="KLU83380.1"/>
    <property type="molecule type" value="Genomic_DNA"/>
</dbReference>
<dbReference type="Proteomes" id="UP000011715">
    <property type="component" value="Unassembled WGS sequence"/>
</dbReference>
<name>A0A0C4DRD4_MAGP6</name>
<evidence type="ECO:0000259" key="1">
    <source>
        <dbReference type="Pfam" id="PF01593"/>
    </source>
</evidence>
<evidence type="ECO:0000313" key="2">
    <source>
        <dbReference type="EMBL" id="KLU83380.1"/>
    </source>
</evidence>
<reference evidence="3" key="5">
    <citation type="submission" date="2015-06" db="UniProtKB">
        <authorList>
            <consortium name="EnsemblFungi"/>
        </authorList>
    </citation>
    <scope>IDENTIFICATION</scope>
    <source>
        <strain evidence="3">ATCC 64411</strain>
    </source>
</reference>
<organism evidence="3 4">
    <name type="scientific">Magnaporthiopsis poae (strain ATCC 64411 / 73-15)</name>
    <name type="common">Kentucky bluegrass fungus</name>
    <name type="synonym">Magnaporthe poae</name>
    <dbReference type="NCBI Taxonomy" id="644358"/>
    <lineage>
        <taxon>Eukaryota</taxon>
        <taxon>Fungi</taxon>
        <taxon>Dikarya</taxon>
        <taxon>Ascomycota</taxon>
        <taxon>Pezizomycotina</taxon>
        <taxon>Sordariomycetes</taxon>
        <taxon>Sordariomycetidae</taxon>
        <taxon>Magnaporthales</taxon>
        <taxon>Magnaporthaceae</taxon>
        <taxon>Magnaporthiopsis</taxon>
    </lineage>
</organism>
<dbReference type="VEuPathDB" id="FungiDB:MAPG_02442"/>
<dbReference type="OMA" id="RAWASWN"/>
<dbReference type="GO" id="GO:0016491">
    <property type="term" value="F:oxidoreductase activity"/>
    <property type="evidence" value="ECO:0007669"/>
    <property type="project" value="InterPro"/>
</dbReference>
<dbReference type="PANTHER" id="PTHR42923">
    <property type="entry name" value="PROTOPORPHYRINOGEN OXIDASE"/>
    <property type="match status" value="1"/>
</dbReference>
<dbReference type="EnsemblFungi" id="MAPG_02442T0">
    <property type="protein sequence ID" value="MAPG_02442T0"/>
    <property type="gene ID" value="MAPG_02442"/>
</dbReference>
<dbReference type="STRING" id="644358.A0A0C4DRD4"/>
<dbReference type="eggNOG" id="ENOG502QSMW">
    <property type="taxonomic scope" value="Eukaryota"/>
</dbReference>
<dbReference type="Gene3D" id="3.90.660.20">
    <property type="entry name" value="Protoporphyrinogen oxidase, mitochondrial, domain 2"/>
    <property type="match status" value="1"/>
</dbReference>
<dbReference type="PANTHER" id="PTHR42923:SF17">
    <property type="entry name" value="AMINE OXIDASE DOMAIN-CONTAINING PROTEIN"/>
    <property type="match status" value="1"/>
</dbReference>
<reference evidence="4" key="1">
    <citation type="submission" date="2010-05" db="EMBL/GenBank/DDBJ databases">
        <title>The genome sequence of Magnaporthe poae strain ATCC 64411.</title>
        <authorList>
            <person name="Ma L.-J."/>
            <person name="Dead R."/>
            <person name="Young S."/>
            <person name="Zeng Q."/>
            <person name="Koehrsen M."/>
            <person name="Alvarado L."/>
            <person name="Berlin A."/>
            <person name="Chapman S.B."/>
            <person name="Chen Z."/>
            <person name="Freedman E."/>
            <person name="Gellesch M."/>
            <person name="Goldberg J."/>
            <person name="Griggs A."/>
            <person name="Gujja S."/>
            <person name="Heilman E.R."/>
            <person name="Heiman D."/>
            <person name="Hepburn T."/>
            <person name="Howarth C."/>
            <person name="Jen D."/>
            <person name="Larson L."/>
            <person name="Mehta T."/>
            <person name="Neiman D."/>
            <person name="Pearson M."/>
            <person name="Roberts A."/>
            <person name="Saif S."/>
            <person name="Shea T."/>
            <person name="Shenoy N."/>
            <person name="Sisk P."/>
            <person name="Stolte C."/>
            <person name="Sykes S."/>
            <person name="Walk T."/>
            <person name="White J."/>
            <person name="Yandava C."/>
            <person name="Haas B."/>
            <person name="Nusbaum C."/>
            <person name="Birren B."/>
        </authorList>
    </citation>
    <scope>NUCLEOTIDE SEQUENCE [LARGE SCALE GENOMIC DNA]</scope>
    <source>
        <strain evidence="4">ATCC 64411 / 73-15</strain>
    </source>
</reference>
<reference evidence="3" key="4">
    <citation type="journal article" date="2015" name="G3 (Bethesda)">
        <title>Genome sequences of three phytopathogenic species of the Magnaporthaceae family of fungi.</title>
        <authorList>
            <person name="Okagaki L.H."/>
            <person name="Nunes C.C."/>
            <person name="Sailsbery J."/>
            <person name="Clay B."/>
            <person name="Brown D."/>
            <person name="John T."/>
            <person name="Oh Y."/>
            <person name="Young N."/>
            <person name="Fitzgerald M."/>
            <person name="Haas B.J."/>
            <person name="Zeng Q."/>
            <person name="Young S."/>
            <person name="Adiconis X."/>
            <person name="Fan L."/>
            <person name="Levin J.Z."/>
            <person name="Mitchell T.K."/>
            <person name="Okubara P.A."/>
            <person name="Farman M.L."/>
            <person name="Kohn L.M."/>
            <person name="Birren B."/>
            <person name="Ma L.-J."/>
            <person name="Dean R.A."/>
        </authorList>
    </citation>
    <scope>NUCLEOTIDE SEQUENCE</scope>
    <source>
        <strain evidence="3">ATCC 64411 / 73-15</strain>
    </source>
</reference>
<dbReference type="InterPro" id="IPR002937">
    <property type="entry name" value="Amino_oxidase"/>
</dbReference>
<accession>A0A0C4DRD4</accession>
<sequence length="548" mass="60626">MSVNDSTVPRKKVAIVGSGSAGIAALWALNRTHHDVYLYEAAARLGGHTNTVSFKNGKYTTQVDTGFIVMNAETYPNFLAFLNKVGVATAPTLMTFGLSRDHGLFEWAGSSLATIFCQPKNLFSWRMWRMIFDVVRFNQFALDLLREANAAATVKSKGSANGSAKGKANGRVATSSEFLVGTFGPEETIGQYLEREGYSDAFRDDYLIPMTAAVWSTSPDKCALEFPAVTLVRFLWNHHLLSTVAKRPDWLTIPDGSKSYIDAVMKGFPSNHLFLNTPVRSLTNDADGKVRLHLNGGQSHVYDHVVLATHGDQAYSIIKESATDEEHDIMSSFQTSKNVAVLHSDQSLMPANRKAWSAWNYMTVSAPEQGKRNIDKVSLTYNMNSLQHIPREHFGNVLVTLNPLHEPDPATVQGRFEYAHPLFTPSAVRAQELLHHIQNRRNISYAGAWTKYGFHEDGFSSGLKVAVEHLGAKLPIKFKDSTYSRGQQPKLGMGDLVVRVSVLAVQVVVIDTLRGISRMWSRRPAGGRRSNSGAAARRRNVVKTCKVI</sequence>
<dbReference type="AlphaFoldDB" id="A0A0C4DRD4"/>
<evidence type="ECO:0000313" key="4">
    <source>
        <dbReference type="Proteomes" id="UP000011715"/>
    </source>
</evidence>
<feature type="domain" description="Amine oxidase" evidence="1">
    <location>
        <begin position="21"/>
        <end position="468"/>
    </location>
</feature>
<dbReference type="Pfam" id="PF01593">
    <property type="entry name" value="Amino_oxidase"/>
    <property type="match status" value="1"/>
</dbReference>
<dbReference type="InterPro" id="IPR036188">
    <property type="entry name" value="FAD/NAD-bd_sf"/>
</dbReference>
<dbReference type="Gene3D" id="3.50.50.60">
    <property type="entry name" value="FAD/NAD(P)-binding domain"/>
    <property type="match status" value="2"/>
</dbReference>
<keyword evidence="4" id="KW-1185">Reference proteome</keyword>